<sequence>MSSDITLATEDEAAFEPTRTTPAPTGDLILVVGPSRYEISVYALILSNASTIFASKMSKPNYSEDAVVSDPPRLSLPDDDPKAMDIMCHIIHGNSLSAEMRGIPPKLVLTVAGLAAKYDCTLALTAAAEYWLSAEIMDTIAQSGVVHPEKKDLLLAAYWFRHGRAFEAGSLRLITEISWSFSSLADGKSGEYELVALRIAIALEQKRNEVRLSLYTRMMKHIHAIPYCRCNTRKPAPWWRRLLGRHENTSRVETAATSSVLRNVDIDFLSRGTPYMSISSMMRLADEKMSKTLEWNRVGQCHVSGPPLGHHKTLMKCTVSQFKKSGIMRGLCLACLHPQMACEDLAAHGEENEGGREFREWLPGEVRGQAASEPTIDGG</sequence>
<comment type="caution">
    <text evidence="2">The sequence shown here is derived from an EMBL/GenBank/DDBJ whole genome shotgun (WGS) entry which is preliminary data.</text>
</comment>
<keyword evidence="3" id="KW-1185">Reference proteome</keyword>
<dbReference type="Proteomes" id="UP001239795">
    <property type="component" value="Unassembled WGS sequence"/>
</dbReference>
<evidence type="ECO:0008006" key="4">
    <source>
        <dbReference type="Google" id="ProtNLM"/>
    </source>
</evidence>
<dbReference type="AlphaFoldDB" id="A0AAI9XIF6"/>
<protein>
    <recommendedName>
        <fullName evidence="4">BTB domain-containing protein</fullName>
    </recommendedName>
</protein>
<dbReference type="EMBL" id="MLGG01000057">
    <property type="protein sequence ID" value="KAK1450135.1"/>
    <property type="molecule type" value="Genomic_DNA"/>
</dbReference>
<feature type="region of interest" description="Disordered" evidence="1">
    <location>
        <begin position="358"/>
        <end position="379"/>
    </location>
</feature>
<dbReference type="InterPro" id="IPR011333">
    <property type="entry name" value="SKP1/BTB/POZ_sf"/>
</dbReference>
<reference evidence="2 3" key="1">
    <citation type="submission" date="2016-10" db="EMBL/GenBank/DDBJ databases">
        <title>The genome sequence of Colletotrichum fioriniae PJ7.</title>
        <authorList>
            <person name="Baroncelli R."/>
        </authorList>
    </citation>
    <scope>NUCLEOTIDE SEQUENCE [LARGE SCALE GENOMIC DNA]</scope>
    <source>
        <strain evidence="2">Col 31</strain>
    </source>
</reference>
<accession>A0AAI9XIF6</accession>
<dbReference type="Gene3D" id="3.30.710.10">
    <property type="entry name" value="Potassium Channel Kv1.1, Chain A"/>
    <property type="match status" value="1"/>
</dbReference>
<gene>
    <name evidence="2" type="ORF">CMEL01_07471</name>
</gene>
<evidence type="ECO:0000256" key="1">
    <source>
        <dbReference type="SAM" id="MobiDB-lite"/>
    </source>
</evidence>
<proteinExistence type="predicted"/>
<name>A0AAI9XIF6_9PEZI</name>
<feature type="region of interest" description="Disordered" evidence="1">
    <location>
        <begin position="1"/>
        <end position="20"/>
    </location>
</feature>
<evidence type="ECO:0000313" key="2">
    <source>
        <dbReference type="EMBL" id="KAK1450135.1"/>
    </source>
</evidence>
<organism evidence="2 3">
    <name type="scientific">Colletotrichum melonis</name>
    <dbReference type="NCBI Taxonomy" id="1209925"/>
    <lineage>
        <taxon>Eukaryota</taxon>
        <taxon>Fungi</taxon>
        <taxon>Dikarya</taxon>
        <taxon>Ascomycota</taxon>
        <taxon>Pezizomycotina</taxon>
        <taxon>Sordariomycetes</taxon>
        <taxon>Hypocreomycetidae</taxon>
        <taxon>Glomerellales</taxon>
        <taxon>Glomerellaceae</taxon>
        <taxon>Colletotrichum</taxon>
        <taxon>Colletotrichum acutatum species complex</taxon>
    </lineage>
</organism>
<evidence type="ECO:0000313" key="3">
    <source>
        <dbReference type="Proteomes" id="UP001239795"/>
    </source>
</evidence>